<name>A0A6G3X8C2_9ACTN</name>
<evidence type="ECO:0008006" key="2">
    <source>
        <dbReference type="Google" id="ProtNLM"/>
    </source>
</evidence>
<protein>
    <recommendedName>
        <fullName evidence="2">Sporulation protein</fullName>
    </recommendedName>
</protein>
<organism evidence="1">
    <name type="scientific">Streptomyces sp. SID7499</name>
    <dbReference type="NCBI Taxonomy" id="2706086"/>
    <lineage>
        <taxon>Bacteria</taxon>
        <taxon>Bacillati</taxon>
        <taxon>Actinomycetota</taxon>
        <taxon>Actinomycetes</taxon>
        <taxon>Kitasatosporales</taxon>
        <taxon>Streptomycetaceae</taxon>
        <taxon>Streptomyces</taxon>
    </lineage>
</organism>
<dbReference type="InterPro" id="IPR011990">
    <property type="entry name" value="TPR-like_helical_dom_sf"/>
</dbReference>
<accession>A0A6G3X8C2</accession>
<feature type="non-terminal residue" evidence="1">
    <location>
        <position position="1"/>
    </location>
</feature>
<comment type="caution">
    <text evidence="1">The sequence shown here is derived from an EMBL/GenBank/DDBJ whole genome shotgun (WGS) entry which is preliminary data.</text>
</comment>
<dbReference type="Gene3D" id="1.25.40.10">
    <property type="entry name" value="Tetratricopeptide repeat domain"/>
    <property type="match status" value="1"/>
</dbReference>
<gene>
    <name evidence="1" type="ORF">G3M58_45860</name>
</gene>
<feature type="non-terminal residue" evidence="1">
    <location>
        <position position="318"/>
    </location>
</feature>
<reference evidence="1" key="1">
    <citation type="submission" date="2020-01" db="EMBL/GenBank/DDBJ databases">
        <title>Insect and environment-associated Actinomycetes.</title>
        <authorList>
            <person name="Currrie C."/>
            <person name="Chevrette M."/>
            <person name="Carlson C."/>
            <person name="Stubbendieck R."/>
            <person name="Wendt-Pienkowski E."/>
        </authorList>
    </citation>
    <scope>NUCLEOTIDE SEQUENCE</scope>
    <source>
        <strain evidence="1">SID7499</strain>
    </source>
</reference>
<evidence type="ECO:0000313" key="1">
    <source>
        <dbReference type="EMBL" id="NEE13770.1"/>
    </source>
</evidence>
<dbReference type="AlphaFoldDB" id="A0A6G3X8C2"/>
<dbReference type="EMBL" id="JAAGMN010004768">
    <property type="protein sequence ID" value="NEE13770.1"/>
    <property type="molecule type" value="Genomic_DNA"/>
</dbReference>
<proteinExistence type="predicted"/>
<dbReference type="SUPFAM" id="SSF48452">
    <property type="entry name" value="TPR-like"/>
    <property type="match status" value="1"/>
</dbReference>
<sequence>PRQPAEVPTSAVEPLAAGLPGADVDSILALAAERALSPSTLAALHSSIADYWRRDDEHGGETLRPAVVGQLRYVVDLLKEQRPAPLRDGLHSIAAELARLTGWTYFDARQYNQARAYFTESLGLAKTIDDRQFMANVLACMSLQATYQDKPGDALALVTAAQDQARAAAGTTPRVLAMLAMREAFAHATLGNHSATHTAISEAHTHFGRISTGDPDPPWVAYFDEPKLSVDTGIAHGRLGEAALAEPLIADALRREHASNHRGRAFHAFWLARTQLQRGKLDEACHTAMDALASAAAVSSQRVAGHLQEFCDQLEPFR</sequence>